<feature type="coiled-coil region" evidence="7">
    <location>
        <begin position="454"/>
        <end position="509"/>
    </location>
</feature>
<dbReference type="PROSITE" id="PS50113">
    <property type="entry name" value="PAC"/>
    <property type="match status" value="1"/>
</dbReference>
<dbReference type="Pfam" id="PF00072">
    <property type="entry name" value="Response_reg"/>
    <property type="match status" value="1"/>
</dbReference>
<evidence type="ECO:0000256" key="7">
    <source>
        <dbReference type="SAM" id="Coils"/>
    </source>
</evidence>
<dbReference type="SMART" id="SM00387">
    <property type="entry name" value="HATPase_c"/>
    <property type="match status" value="1"/>
</dbReference>
<dbReference type="InterPro" id="IPR036890">
    <property type="entry name" value="HATPase_C_sf"/>
</dbReference>
<evidence type="ECO:0000256" key="3">
    <source>
        <dbReference type="ARBA" id="ARBA00022553"/>
    </source>
</evidence>
<dbReference type="InterPro" id="IPR036097">
    <property type="entry name" value="HisK_dim/P_sf"/>
</dbReference>
<reference evidence="12" key="1">
    <citation type="submission" date="2021-04" db="EMBL/GenBank/DDBJ databases">
        <title>Oceanospirillales bacteria with DddD are important DMSP degraders in coastal seawater.</title>
        <authorList>
            <person name="Liu J."/>
        </authorList>
    </citation>
    <scope>NUCLEOTIDE SEQUENCE</scope>
    <source>
        <strain evidence="12">D13-1</strain>
    </source>
</reference>
<dbReference type="PROSITE" id="PS50112">
    <property type="entry name" value="PAS"/>
    <property type="match status" value="1"/>
</dbReference>
<dbReference type="PANTHER" id="PTHR43047">
    <property type="entry name" value="TWO-COMPONENT HISTIDINE PROTEIN KINASE"/>
    <property type="match status" value="1"/>
</dbReference>
<sequence length="874" mass="97785">MTAAGSVQDLQARLATLENDNARLQQDNAKLRKINAALIERVESGGGHRADPYGAFEHSVVLAEQVRERTEALNSALLQLKRSNRALTRASEEAEMSQQRLIDAIESISDAFVLFDRDRRILLSNSHFRAFWQGTGIRIEEGTTISDLKRLAQEHGLIQEESGSQAGSGSPVMKLANGRWIQVNERVTRDGGLVVLYTDITELKAFEEARRERALAQKSRLLQSLVDHLSQGVALVNSQGELEVWNLRFIELSGIDPTEVRQQHLVAGLLAGGGATVLAPITALHCADGVQALERTLPDGRVLEIRTHPMPTGGYVNTYTDITERHHYAETLRESEQWIRLITDHVPALIGYVGDDLRYQFSNKVYDEWYGWPRGELNGRLISEVQGEAQFRKIRPYMERALAGESVTFEIDERNLHGETRCMLKSYVPNLDSSGRAVGIFVMIRDITERRRTAHALEQAYQHLEHRVDERTAELTALNAKLRQEIHERVEIEARLREAKKEAEQANLSKTKFLAAVSHDLLQPLNAARLFTGALQEQQMPEPVSRLVSSVSNSLADVESLLSTLVDISKLDAGVITPDINAFCVRDLLQNIANEYGQVARKQQLQLRFVSSDAVIRSDSQLLARILRNFLSNALRYTETGRILFGCRRRRDSLLIEVWDTGIGIAEEKLSEIFLEFRRILPAGGGNPDKGLGLGLAIVDKISRILGHQVAVTSVPGRGSVFSVEVPLGTLEPQSGEVRERVAPAQQWLEGARLWVVDNDQAICDGMATLIAGWGCEVVTALSLADLERKVSLADAQVDLLIVDYHLDNDDNGIDLVAEIRRRRRDELPVLMVTANYSHGLKQQIRDLGYLLMHKPVRPMKLKTTLNHMLSQRL</sequence>
<dbReference type="PRINTS" id="PR00344">
    <property type="entry name" value="BCTRLSENSOR"/>
</dbReference>
<organism evidence="12 13">
    <name type="scientific">Marinobacterium rhizophilum</name>
    <dbReference type="NCBI Taxonomy" id="420402"/>
    <lineage>
        <taxon>Bacteria</taxon>
        <taxon>Pseudomonadati</taxon>
        <taxon>Pseudomonadota</taxon>
        <taxon>Gammaproteobacteria</taxon>
        <taxon>Oceanospirillales</taxon>
        <taxon>Oceanospirillaceae</taxon>
        <taxon>Marinobacterium</taxon>
    </lineage>
</organism>
<dbReference type="InterPro" id="IPR003594">
    <property type="entry name" value="HATPase_dom"/>
</dbReference>
<feature type="domain" description="PAS" evidence="10">
    <location>
        <begin position="218"/>
        <end position="270"/>
    </location>
</feature>
<evidence type="ECO:0000313" key="13">
    <source>
        <dbReference type="Proteomes" id="UP001058461"/>
    </source>
</evidence>
<dbReference type="PROSITE" id="PS50109">
    <property type="entry name" value="HIS_KIN"/>
    <property type="match status" value="1"/>
</dbReference>
<dbReference type="Pfam" id="PF02518">
    <property type="entry name" value="HATPase_c"/>
    <property type="match status" value="1"/>
</dbReference>
<evidence type="ECO:0000256" key="4">
    <source>
        <dbReference type="ARBA" id="ARBA00022679"/>
    </source>
</evidence>
<proteinExistence type="predicted"/>
<dbReference type="Gene3D" id="1.10.287.130">
    <property type="match status" value="1"/>
</dbReference>
<dbReference type="SMART" id="SM00091">
    <property type="entry name" value="PAS"/>
    <property type="match status" value="3"/>
</dbReference>
<dbReference type="SUPFAM" id="SSF55785">
    <property type="entry name" value="PYP-like sensor domain (PAS domain)"/>
    <property type="match status" value="3"/>
</dbReference>
<evidence type="ECO:0000259" key="11">
    <source>
        <dbReference type="PROSITE" id="PS50113"/>
    </source>
</evidence>
<dbReference type="InterPro" id="IPR035965">
    <property type="entry name" value="PAS-like_dom_sf"/>
</dbReference>
<dbReference type="Gene3D" id="3.30.565.10">
    <property type="entry name" value="Histidine kinase-like ATPase, C-terminal domain"/>
    <property type="match status" value="1"/>
</dbReference>
<keyword evidence="13" id="KW-1185">Reference proteome</keyword>
<dbReference type="Gene3D" id="3.30.450.20">
    <property type="entry name" value="PAS domain"/>
    <property type="match status" value="3"/>
</dbReference>
<dbReference type="Pfam" id="PF00512">
    <property type="entry name" value="HisKA"/>
    <property type="match status" value="1"/>
</dbReference>
<keyword evidence="4" id="KW-0808">Transferase</keyword>
<dbReference type="InterPro" id="IPR001789">
    <property type="entry name" value="Sig_transdc_resp-reg_receiver"/>
</dbReference>
<dbReference type="SMART" id="SM00388">
    <property type="entry name" value="HisKA"/>
    <property type="match status" value="1"/>
</dbReference>
<comment type="catalytic activity">
    <reaction evidence="1">
        <text>ATP + protein L-histidine = ADP + protein N-phospho-L-histidine.</text>
        <dbReference type="EC" id="2.7.13.3"/>
    </reaction>
</comment>
<feature type="domain" description="Response regulatory" evidence="9">
    <location>
        <begin position="753"/>
        <end position="870"/>
    </location>
</feature>
<dbReference type="SUPFAM" id="SSF47384">
    <property type="entry name" value="Homodimeric domain of signal transducing histidine kinase"/>
    <property type="match status" value="1"/>
</dbReference>
<gene>
    <name evidence="12" type="ORF">KDW95_03040</name>
</gene>
<dbReference type="InterPro" id="IPR013656">
    <property type="entry name" value="PAS_4"/>
</dbReference>
<evidence type="ECO:0000259" key="8">
    <source>
        <dbReference type="PROSITE" id="PS50109"/>
    </source>
</evidence>
<dbReference type="InterPro" id="IPR003661">
    <property type="entry name" value="HisK_dim/P_dom"/>
</dbReference>
<evidence type="ECO:0000256" key="2">
    <source>
        <dbReference type="ARBA" id="ARBA00012438"/>
    </source>
</evidence>
<dbReference type="NCBIfam" id="NF041832">
    <property type="entry name" value="near_NosP_CTERM"/>
    <property type="match status" value="1"/>
</dbReference>
<evidence type="ECO:0000256" key="5">
    <source>
        <dbReference type="ARBA" id="ARBA00022777"/>
    </source>
</evidence>
<dbReference type="PROSITE" id="PS50110">
    <property type="entry name" value="RESPONSE_REGULATORY"/>
    <property type="match status" value="1"/>
</dbReference>
<accession>A0ABY5HJV6</accession>
<feature type="coiled-coil region" evidence="7">
    <location>
        <begin position="7"/>
        <end position="100"/>
    </location>
</feature>
<evidence type="ECO:0000256" key="6">
    <source>
        <dbReference type="PROSITE-ProRule" id="PRU00169"/>
    </source>
</evidence>
<dbReference type="InterPro" id="IPR000014">
    <property type="entry name" value="PAS"/>
</dbReference>
<dbReference type="EC" id="2.7.13.3" evidence="2"/>
<protein>
    <recommendedName>
        <fullName evidence="2">histidine kinase</fullName>
        <ecNumber evidence="2">2.7.13.3</ecNumber>
    </recommendedName>
</protein>
<dbReference type="Proteomes" id="UP001058461">
    <property type="component" value="Chromosome"/>
</dbReference>
<dbReference type="CDD" id="cd00156">
    <property type="entry name" value="REC"/>
    <property type="match status" value="1"/>
</dbReference>
<dbReference type="Pfam" id="PF12860">
    <property type="entry name" value="PAS_7"/>
    <property type="match status" value="2"/>
</dbReference>
<dbReference type="SUPFAM" id="SSF52172">
    <property type="entry name" value="CheY-like"/>
    <property type="match status" value="1"/>
</dbReference>
<evidence type="ECO:0000259" key="10">
    <source>
        <dbReference type="PROSITE" id="PS50112"/>
    </source>
</evidence>
<keyword evidence="5" id="KW-0418">Kinase</keyword>
<dbReference type="RefSeq" id="WP_255854785.1">
    <property type="nucleotide sequence ID" value="NZ_CP073347.1"/>
</dbReference>
<dbReference type="Pfam" id="PF08448">
    <property type="entry name" value="PAS_4"/>
    <property type="match status" value="1"/>
</dbReference>
<evidence type="ECO:0000256" key="1">
    <source>
        <dbReference type="ARBA" id="ARBA00000085"/>
    </source>
</evidence>
<dbReference type="EMBL" id="CP073347">
    <property type="protein sequence ID" value="UTW12673.1"/>
    <property type="molecule type" value="Genomic_DNA"/>
</dbReference>
<evidence type="ECO:0000313" key="12">
    <source>
        <dbReference type="EMBL" id="UTW12673.1"/>
    </source>
</evidence>
<feature type="modified residue" description="4-aspartylphosphate" evidence="6">
    <location>
        <position position="804"/>
    </location>
</feature>
<dbReference type="CDD" id="cd00082">
    <property type="entry name" value="HisKA"/>
    <property type="match status" value="1"/>
</dbReference>
<feature type="domain" description="PAC" evidence="11">
    <location>
        <begin position="407"/>
        <end position="459"/>
    </location>
</feature>
<dbReference type="InterPro" id="IPR011006">
    <property type="entry name" value="CheY-like_superfamily"/>
</dbReference>
<dbReference type="SUPFAM" id="SSF55874">
    <property type="entry name" value="ATPase domain of HSP90 chaperone/DNA topoisomerase II/histidine kinase"/>
    <property type="match status" value="1"/>
</dbReference>
<dbReference type="PANTHER" id="PTHR43047:SF9">
    <property type="entry name" value="HISTIDINE KINASE"/>
    <property type="match status" value="1"/>
</dbReference>
<dbReference type="InterPro" id="IPR005467">
    <property type="entry name" value="His_kinase_dom"/>
</dbReference>
<dbReference type="InterPro" id="IPR004358">
    <property type="entry name" value="Sig_transdc_His_kin-like_C"/>
</dbReference>
<dbReference type="Gene3D" id="3.40.50.2300">
    <property type="match status" value="1"/>
</dbReference>
<keyword evidence="3 6" id="KW-0597">Phosphoprotein</keyword>
<keyword evidence="7" id="KW-0175">Coiled coil</keyword>
<dbReference type="InterPro" id="IPR000700">
    <property type="entry name" value="PAS-assoc_C"/>
</dbReference>
<feature type="domain" description="Histidine kinase" evidence="8">
    <location>
        <begin position="516"/>
        <end position="730"/>
    </location>
</feature>
<name>A0ABY5HJV6_9GAMM</name>
<dbReference type="NCBIfam" id="TIGR00229">
    <property type="entry name" value="sensory_box"/>
    <property type="match status" value="1"/>
</dbReference>
<dbReference type="SMART" id="SM00448">
    <property type="entry name" value="REC"/>
    <property type="match status" value="1"/>
</dbReference>
<evidence type="ECO:0000259" key="9">
    <source>
        <dbReference type="PROSITE" id="PS50110"/>
    </source>
</evidence>